<organism evidence="1">
    <name type="scientific">marine sediment metagenome</name>
    <dbReference type="NCBI Taxonomy" id="412755"/>
    <lineage>
        <taxon>unclassified sequences</taxon>
        <taxon>metagenomes</taxon>
        <taxon>ecological metagenomes</taxon>
    </lineage>
</organism>
<gene>
    <name evidence="1" type="ORF">S01H1_42285</name>
</gene>
<dbReference type="AlphaFoldDB" id="X0UZ05"/>
<protein>
    <submittedName>
        <fullName evidence="1">Uncharacterized protein</fullName>
    </submittedName>
</protein>
<name>X0UZ05_9ZZZZ</name>
<reference evidence="1" key="1">
    <citation type="journal article" date="2014" name="Front. Microbiol.">
        <title>High frequency of phylogenetically diverse reductive dehalogenase-homologous genes in deep subseafloor sedimentary metagenomes.</title>
        <authorList>
            <person name="Kawai M."/>
            <person name="Futagami T."/>
            <person name="Toyoda A."/>
            <person name="Takaki Y."/>
            <person name="Nishi S."/>
            <person name="Hori S."/>
            <person name="Arai W."/>
            <person name="Tsubouchi T."/>
            <person name="Morono Y."/>
            <person name="Uchiyama I."/>
            <person name="Ito T."/>
            <person name="Fujiyama A."/>
            <person name="Inagaki F."/>
            <person name="Takami H."/>
        </authorList>
    </citation>
    <scope>NUCLEOTIDE SEQUENCE</scope>
    <source>
        <strain evidence="1">Expedition CK06-06</strain>
    </source>
</reference>
<accession>X0UZ05</accession>
<sequence length="42" mass="5054">EVDEWERMKRVLYDEAPDDNVAHNLVKIMNELDRRCPPRKDG</sequence>
<evidence type="ECO:0000313" key="1">
    <source>
        <dbReference type="EMBL" id="GAG05513.1"/>
    </source>
</evidence>
<comment type="caution">
    <text evidence="1">The sequence shown here is derived from an EMBL/GenBank/DDBJ whole genome shotgun (WGS) entry which is preliminary data.</text>
</comment>
<dbReference type="EMBL" id="BARS01026875">
    <property type="protein sequence ID" value="GAG05513.1"/>
    <property type="molecule type" value="Genomic_DNA"/>
</dbReference>
<proteinExistence type="predicted"/>
<feature type="non-terminal residue" evidence="1">
    <location>
        <position position="1"/>
    </location>
</feature>